<dbReference type="Proteomes" id="UP000548707">
    <property type="component" value="Unassembled WGS sequence"/>
</dbReference>
<evidence type="ECO:0000313" key="1">
    <source>
        <dbReference type="EMBL" id="NMZ80793.1"/>
    </source>
</evidence>
<protein>
    <submittedName>
        <fullName evidence="1">Uncharacterized protein</fullName>
    </submittedName>
</protein>
<name>A0AB36CY96_9PSED</name>
<comment type="caution">
    <text evidence="1">The sequence shown here is derived from an EMBL/GenBank/DDBJ whole genome shotgun (WGS) entry which is preliminary data.</text>
</comment>
<accession>A0AB36CY96</accession>
<reference evidence="1 2" key="1">
    <citation type="journal article" date="2020" name="Front. Microbiol.">
        <title>Genetic Organization of the aprX-lipA2 Operon Affects the Proteolytic Potential of Pseudomonas Species in Milk.</title>
        <authorList>
            <person name="Maier C."/>
            <person name="Huptas C."/>
            <person name="von Neubeck M."/>
            <person name="Scherer S."/>
            <person name="Wenning M."/>
            <person name="Lucking G."/>
        </authorList>
    </citation>
    <scope>NUCLEOTIDE SEQUENCE [LARGE SCALE GENOMIC DNA]</scope>
    <source>
        <strain evidence="1 2">WS 5114</strain>
    </source>
</reference>
<gene>
    <name evidence="1" type="ORF">HBO26_16000</name>
</gene>
<dbReference type="RefSeq" id="WP_169857502.1">
    <property type="nucleotide sequence ID" value="NZ_JAAQXV010000005.1"/>
</dbReference>
<dbReference type="AlphaFoldDB" id="A0AB36CY96"/>
<dbReference type="EMBL" id="JAAQXV010000005">
    <property type="protein sequence ID" value="NMZ80793.1"/>
    <property type="molecule type" value="Genomic_DNA"/>
</dbReference>
<sequence length="47" mass="5233">MRTQQPANQRGRAAFGLKKAAVDLILHEHTLVILLSLSTYDVSEVLQ</sequence>
<evidence type="ECO:0000313" key="2">
    <source>
        <dbReference type="Proteomes" id="UP000548707"/>
    </source>
</evidence>
<proteinExistence type="predicted"/>
<organism evidence="1 2">
    <name type="scientific">Pseudomonas mandelii</name>
    <dbReference type="NCBI Taxonomy" id="75612"/>
    <lineage>
        <taxon>Bacteria</taxon>
        <taxon>Pseudomonadati</taxon>
        <taxon>Pseudomonadota</taxon>
        <taxon>Gammaproteobacteria</taxon>
        <taxon>Pseudomonadales</taxon>
        <taxon>Pseudomonadaceae</taxon>
        <taxon>Pseudomonas</taxon>
    </lineage>
</organism>